<dbReference type="SUPFAM" id="SSF103473">
    <property type="entry name" value="MFS general substrate transporter"/>
    <property type="match status" value="1"/>
</dbReference>
<dbReference type="GO" id="GO:0071949">
    <property type="term" value="F:FAD binding"/>
    <property type="evidence" value="ECO:0007669"/>
    <property type="project" value="InterPro"/>
</dbReference>
<evidence type="ECO:0000256" key="1">
    <source>
        <dbReference type="ARBA" id="ARBA00004429"/>
    </source>
</evidence>
<feature type="transmembrane region" description="Helical" evidence="7">
    <location>
        <begin position="193"/>
        <end position="212"/>
    </location>
</feature>
<dbReference type="EMBL" id="LNZH02000179">
    <property type="protein sequence ID" value="OCB88441.1"/>
    <property type="molecule type" value="Genomic_DNA"/>
</dbReference>
<feature type="transmembrane region" description="Helical" evidence="7">
    <location>
        <begin position="127"/>
        <end position="144"/>
    </location>
</feature>
<evidence type="ECO:0000256" key="2">
    <source>
        <dbReference type="ARBA" id="ARBA00022475"/>
    </source>
</evidence>
<dbReference type="Gene3D" id="1.20.1250.20">
    <property type="entry name" value="MFS general substrate transporter like domains"/>
    <property type="match status" value="2"/>
</dbReference>
<feature type="transmembrane region" description="Helical" evidence="7">
    <location>
        <begin position="277"/>
        <end position="297"/>
    </location>
</feature>
<keyword evidence="3" id="KW-0285">Flavoprotein</keyword>
<evidence type="ECO:0000313" key="9">
    <source>
        <dbReference type="EMBL" id="OCB88441.1"/>
    </source>
</evidence>
<feature type="transmembrane region" description="Helical" evidence="7">
    <location>
        <begin position="343"/>
        <end position="362"/>
    </location>
</feature>
<keyword evidence="4" id="KW-0274">FAD</keyword>
<dbReference type="InterPro" id="IPR036259">
    <property type="entry name" value="MFS_trans_sf"/>
</dbReference>
<accession>A0A9Q5N978</accession>
<keyword evidence="7" id="KW-1133">Transmembrane helix</keyword>
<feature type="domain" description="FAD-binding" evidence="8">
    <location>
        <begin position="773"/>
        <end position="1109"/>
    </location>
</feature>
<sequence length="1197" mass="132667">MPRVHYKRKNSNGSFSSGPLYWRGVFIFRSFAWSREHAGDIKFRFFASAPSELSRREWVFAFALVTTLFFTWGFAYGLLDVLNAHFQNVFGISKLQSTLLQLAYFGAYFVWAPFAGLFMRKVGYKKGIHLGLSLYSLGAIFFWPSAKFKAYGGFVGCTFIIGCGLATLEVAANSYITVLGSPKYAAARLNFSQGFQGVASFSGPLIASHYFFKGKNATTLDTVQWVYLAVAGLGIALNILFYFSVLPEISEDALSREMASKGLNKDIDPFYKQYRTIFGFVAQLCYVGAQVAVAAFVVNFLSEEPGLNISQSKASTMFSLCQVTFTVGRFVGVVILKWIDPALLFTFHAVMCVIASICVATLEGWTAVGFLYVLFFYESICYPCIFTLGTKNLGIHTKRGSGLIVMGIGGGAWYPSAQGALADRASTRRSYLVPMTGYLAMLLYAGGLVVHQTITGGFRFFNVNEEEAVRTQTDEAVASTADVDAKLVESVYEHYSEFRNLAGELGRRKAKLHLVTRFWTLSSVEKERLARLSENPGSFSILSEALEDIDSLQGAEESQVSEFVDEENVAGIVVRTDYSDDAAWSTFIEKLIQAERELAMPLDEEDFPTVEANADEQDHDGSESDSDEEMASPAQNTEKSSALSRNSLFALLIPPDSSPLRPRLVGASNLAVLRLVNEVDVIRTPRPPARIGQTRLAPSGHRLTDLHGFVEAYSGPLVWIYDARSNIDGAARVVTQCADGVGSATADSWRARVSFLPELQLNLISLTFMALSEVAIIGAGIAGPVLAMLLKQKGYIPALYERTEGVTSGVPTLTFACGSQLCRLQPNGFKVLRLIPGLLEGLPGRRITHTALFSTVTNRTLVLHDAPSRAGERYNSNPELGIRGVQREQFHRYLVEQAESRGITIHWSYQLQNLEEVADDCVELHFANGKTARASFVIGCDGLHSNTRSALFGDMKPDYTGLVQTGGMSPRPQTLKNIDAMCNFLGAHAHMVAYPINDEYYSWALTQPEDEHKESWRSIDEDRKEAFKKGPFSQWGYGAGDMVKTTTKVIKYGLYDRPELKTWYKGRVVLLGDAAHPTTPIFISFQHLGQGANQALEDIYHLVHALTTHHLSPLTPATTSQLTAAFAEYERVRLPRSAELVRRARARGDKRVENIDLNNLEAMERRENIWKEELSEDNIWNDMDVYAKGPYEGRSEI</sequence>
<organism evidence="9 10">
    <name type="scientific">Sanghuangporus baumii</name>
    <name type="common">Phellinus baumii</name>
    <dbReference type="NCBI Taxonomy" id="108892"/>
    <lineage>
        <taxon>Eukaryota</taxon>
        <taxon>Fungi</taxon>
        <taxon>Dikarya</taxon>
        <taxon>Basidiomycota</taxon>
        <taxon>Agaricomycotina</taxon>
        <taxon>Agaricomycetes</taxon>
        <taxon>Hymenochaetales</taxon>
        <taxon>Hymenochaetaceae</taxon>
        <taxon>Sanghuangporus</taxon>
    </lineage>
</organism>
<feature type="transmembrane region" description="Helical" evidence="7">
    <location>
        <begin position="431"/>
        <end position="450"/>
    </location>
</feature>
<dbReference type="Pfam" id="PF07690">
    <property type="entry name" value="MFS_1"/>
    <property type="match status" value="1"/>
</dbReference>
<feature type="transmembrane region" description="Helical" evidence="7">
    <location>
        <begin position="150"/>
        <end position="172"/>
    </location>
</feature>
<dbReference type="InterPro" id="IPR011701">
    <property type="entry name" value="MFS"/>
</dbReference>
<dbReference type="SUPFAM" id="SSF51905">
    <property type="entry name" value="FAD/NAD(P)-binding domain"/>
    <property type="match status" value="1"/>
</dbReference>
<keyword evidence="7" id="KW-0472">Membrane</keyword>
<dbReference type="AlphaFoldDB" id="A0A9Q5N978"/>
<evidence type="ECO:0000256" key="7">
    <source>
        <dbReference type="SAM" id="Phobius"/>
    </source>
</evidence>
<dbReference type="InterPro" id="IPR050375">
    <property type="entry name" value="MFS_TsgA-like"/>
</dbReference>
<dbReference type="PANTHER" id="PTHR43702">
    <property type="entry name" value="L-FUCOSE-PROTON SYMPORTER"/>
    <property type="match status" value="1"/>
</dbReference>
<feature type="transmembrane region" description="Helical" evidence="7">
    <location>
        <begin position="99"/>
        <end position="118"/>
    </location>
</feature>
<dbReference type="InterPro" id="IPR036188">
    <property type="entry name" value="FAD/NAD-bd_sf"/>
</dbReference>
<feature type="transmembrane region" description="Helical" evidence="7">
    <location>
        <begin position="58"/>
        <end position="79"/>
    </location>
</feature>
<keyword evidence="5" id="KW-0560">Oxidoreductase</keyword>
<feature type="transmembrane region" description="Helical" evidence="7">
    <location>
        <begin position="224"/>
        <end position="246"/>
    </location>
</feature>
<dbReference type="Proteomes" id="UP000757232">
    <property type="component" value="Unassembled WGS sequence"/>
</dbReference>
<reference evidence="9" key="1">
    <citation type="submission" date="2016-06" db="EMBL/GenBank/DDBJ databases">
        <title>Draft Genome sequence of the fungus Inonotus baumii.</title>
        <authorList>
            <person name="Zhu H."/>
            <person name="Lin W."/>
        </authorList>
    </citation>
    <scope>NUCLEOTIDE SEQUENCE</scope>
    <source>
        <strain evidence="9">821</strain>
    </source>
</reference>
<comment type="subcellular location">
    <subcellularLocation>
        <location evidence="1">Cell inner membrane</location>
        <topology evidence="1">Multi-pass membrane protein</topology>
    </subcellularLocation>
</comment>
<evidence type="ECO:0000313" key="10">
    <source>
        <dbReference type="Proteomes" id="UP000757232"/>
    </source>
</evidence>
<feature type="transmembrane region" description="Helical" evidence="7">
    <location>
        <begin position="368"/>
        <end position="389"/>
    </location>
</feature>
<feature type="compositionally biased region" description="Acidic residues" evidence="6">
    <location>
        <begin position="614"/>
        <end position="630"/>
    </location>
</feature>
<dbReference type="Gene3D" id="3.50.50.60">
    <property type="entry name" value="FAD/NAD(P)-binding domain"/>
    <property type="match status" value="1"/>
</dbReference>
<evidence type="ECO:0000256" key="3">
    <source>
        <dbReference type="ARBA" id="ARBA00022630"/>
    </source>
</evidence>
<dbReference type="GO" id="GO:0016491">
    <property type="term" value="F:oxidoreductase activity"/>
    <property type="evidence" value="ECO:0007669"/>
    <property type="project" value="UniProtKB-KW"/>
</dbReference>
<feature type="region of interest" description="Disordered" evidence="6">
    <location>
        <begin position="614"/>
        <end position="642"/>
    </location>
</feature>
<evidence type="ECO:0000256" key="6">
    <source>
        <dbReference type="SAM" id="MobiDB-lite"/>
    </source>
</evidence>
<protein>
    <submittedName>
        <fullName evidence="9">MFS general substrate transporter</fullName>
    </submittedName>
</protein>
<keyword evidence="7" id="KW-0812">Transmembrane</keyword>
<evidence type="ECO:0000259" key="8">
    <source>
        <dbReference type="Pfam" id="PF01494"/>
    </source>
</evidence>
<dbReference type="InterPro" id="IPR002938">
    <property type="entry name" value="FAD-bd"/>
</dbReference>
<name>A0A9Q5N978_SANBA</name>
<gene>
    <name evidence="9" type="ORF">A7U60_g4483</name>
</gene>
<evidence type="ECO:0000256" key="5">
    <source>
        <dbReference type="ARBA" id="ARBA00023002"/>
    </source>
</evidence>
<evidence type="ECO:0000256" key="4">
    <source>
        <dbReference type="ARBA" id="ARBA00022827"/>
    </source>
</evidence>
<dbReference type="GO" id="GO:0005886">
    <property type="term" value="C:plasma membrane"/>
    <property type="evidence" value="ECO:0007669"/>
    <property type="project" value="UniProtKB-SubCell"/>
</dbReference>
<comment type="caution">
    <text evidence="9">The sequence shown here is derived from an EMBL/GenBank/DDBJ whole genome shotgun (WGS) entry which is preliminary data.</text>
</comment>
<keyword evidence="2" id="KW-1003">Cell membrane</keyword>
<dbReference type="CDD" id="cd17394">
    <property type="entry name" value="MFS_FucP_like"/>
    <property type="match status" value="1"/>
</dbReference>
<dbReference type="PANTHER" id="PTHR43702:SF3">
    <property type="entry name" value="PROTEIN TSGA"/>
    <property type="match status" value="1"/>
</dbReference>
<dbReference type="PRINTS" id="PR00420">
    <property type="entry name" value="RNGMNOXGNASE"/>
</dbReference>
<feature type="transmembrane region" description="Helical" evidence="7">
    <location>
        <begin position="317"/>
        <end position="336"/>
    </location>
</feature>
<dbReference type="OrthoDB" id="546893at2759"/>
<feature type="compositionally biased region" description="Polar residues" evidence="6">
    <location>
        <begin position="633"/>
        <end position="642"/>
    </location>
</feature>
<dbReference type="Pfam" id="PF01494">
    <property type="entry name" value="FAD_binding_3"/>
    <property type="match status" value="1"/>
</dbReference>
<proteinExistence type="predicted"/>
<keyword evidence="10" id="KW-1185">Reference proteome</keyword>
<dbReference type="GO" id="GO:0022857">
    <property type="term" value="F:transmembrane transporter activity"/>
    <property type="evidence" value="ECO:0007669"/>
    <property type="project" value="InterPro"/>
</dbReference>